<keyword evidence="3" id="KW-0520">NAD</keyword>
<evidence type="ECO:0000256" key="2">
    <source>
        <dbReference type="ARBA" id="ARBA00023002"/>
    </source>
</evidence>
<keyword evidence="2" id="KW-0560">Oxidoreductase</keyword>
<comment type="similarity">
    <text evidence="1">Belongs to the short-chain dehydrogenases/reductases (SDR) family.</text>
</comment>
<name>A0A1D8ADK8_9SPHN</name>
<dbReference type="InterPro" id="IPR036291">
    <property type="entry name" value="NAD(P)-bd_dom_sf"/>
</dbReference>
<dbReference type="RefSeq" id="WP_069709617.1">
    <property type="nucleotide sequence ID" value="NZ_BSFC01000031.1"/>
</dbReference>
<keyword evidence="5" id="KW-0614">Plasmid</keyword>
<proteinExistence type="inferred from homology"/>
<dbReference type="PANTHER" id="PTHR24321">
    <property type="entry name" value="DEHYDROGENASES, SHORT CHAIN"/>
    <property type="match status" value="1"/>
</dbReference>
<dbReference type="PROSITE" id="PS00061">
    <property type="entry name" value="ADH_SHORT"/>
    <property type="match status" value="1"/>
</dbReference>
<dbReference type="Pfam" id="PF13561">
    <property type="entry name" value="adh_short_C2"/>
    <property type="match status" value="1"/>
</dbReference>
<evidence type="ECO:0000256" key="3">
    <source>
        <dbReference type="ARBA" id="ARBA00023027"/>
    </source>
</evidence>
<keyword evidence="6" id="KW-1185">Reference proteome</keyword>
<dbReference type="Gene3D" id="3.40.50.720">
    <property type="entry name" value="NAD(P)-binding Rossmann-like Domain"/>
    <property type="match status" value="1"/>
</dbReference>
<dbReference type="EMBL" id="CP017077">
    <property type="protein sequence ID" value="AOR80204.1"/>
    <property type="molecule type" value="Genomic_DNA"/>
</dbReference>
<dbReference type="Proteomes" id="UP000094626">
    <property type="component" value="Plasmid pSA2"/>
</dbReference>
<dbReference type="GO" id="GO:0016491">
    <property type="term" value="F:oxidoreductase activity"/>
    <property type="evidence" value="ECO:0007669"/>
    <property type="project" value="UniProtKB-KW"/>
</dbReference>
<dbReference type="InterPro" id="IPR057326">
    <property type="entry name" value="KR_dom"/>
</dbReference>
<protein>
    <submittedName>
        <fullName evidence="5">Short-chain dehydrogenase</fullName>
    </submittedName>
</protein>
<dbReference type="FunFam" id="3.40.50.720:FF:000084">
    <property type="entry name" value="Short-chain dehydrogenase reductase"/>
    <property type="match status" value="1"/>
</dbReference>
<dbReference type="SMART" id="SM00822">
    <property type="entry name" value="PKS_KR"/>
    <property type="match status" value="1"/>
</dbReference>
<feature type="domain" description="Ketoreductase" evidence="4">
    <location>
        <begin position="8"/>
        <end position="191"/>
    </location>
</feature>
<geneLocation type="plasmid" evidence="5 6">
    <name>pSA2</name>
</geneLocation>
<organism evidence="5 6">
    <name type="scientific">Novosphingobium resinovorum</name>
    <dbReference type="NCBI Taxonomy" id="158500"/>
    <lineage>
        <taxon>Bacteria</taxon>
        <taxon>Pseudomonadati</taxon>
        <taxon>Pseudomonadota</taxon>
        <taxon>Alphaproteobacteria</taxon>
        <taxon>Sphingomonadales</taxon>
        <taxon>Sphingomonadaceae</taxon>
        <taxon>Novosphingobium</taxon>
    </lineage>
</organism>
<dbReference type="CDD" id="cd05233">
    <property type="entry name" value="SDR_c"/>
    <property type="match status" value="1"/>
</dbReference>
<evidence type="ECO:0000313" key="5">
    <source>
        <dbReference type="EMBL" id="AOR80204.1"/>
    </source>
</evidence>
<evidence type="ECO:0000259" key="4">
    <source>
        <dbReference type="SMART" id="SM00822"/>
    </source>
</evidence>
<dbReference type="InterPro" id="IPR020904">
    <property type="entry name" value="Sc_DH/Rdtase_CS"/>
</dbReference>
<dbReference type="PRINTS" id="PR00081">
    <property type="entry name" value="GDHRDH"/>
</dbReference>
<dbReference type="PRINTS" id="PR00080">
    <property type="entry name" value="SDRFAMILY"/>
</dbReference>
<dbReference type="InterPro" id="IPR002347">
    <property type="entry name" value="SDR_fam"/>
</dbReference>
<evidence type="ECO:0000313" key="6">
    <source>
        <dbReference type="Proteomes" id="UP000094626"/>
    </source>
</evidence>
<reference evidence="6" key="1">
    <citation type="journal article" date="2017" name="J. Biotechnol.">
        <title>Complete genome sequence of Novosphingobium resinovorum SA1, a versatile xenobiotic-degrading bacterium capable of utilizing sulfanilic acid.</title>
        <authorList>
            <person name="Hegedus B."/>
            <person name="Kos P.B."/>
            <person name="Balint B."/>
            <person name="Maroti G."/>
            <person name="Gan H.M."/>
            <person name="Perei K."/>
            <person name="Rakhely G."/>
        </authorList>
    </citation>
    <scope>NUCLEOTIDE SEQUENCE [LARGE SCALE GENOMIC DNA]</scope>
    <source>
        <strain evidence="6">SA1</strain>
    </source>
</reference>
<evidence type="ECO:0000256" key="1">
    <source>
        <dbReference type="ARBA" id="ARBA00006484"/>
    </source>
</evidence>
<accession>A0A1D8ADK8</accession>
<sequence>MAIELVDRTILVSGGARGLGAAFAQACAEAGARLAIADIDGEGAASTAQQLRANGCDAEGFAVDIADADSVTALSAEVERRMGGIDGLLNNAALATGIGGKTFEEIDIDQWDQVMRINVRGTWLMTRAFAPMLRRSAKGGRVLNIASDTALWGAPRLLHYVASKGAVISMTRSLSRELGEDGITVNALAPGLVRVPATDYVPEQRKQFYVDGAAIRRPQVPQDTVGGAVFLLSDASAFISGQILPVNGGLISA</sequence>
<dbReference type="OrthoDB" id="9780084at2"/>
<dbReference type="PANTHER" id="PTHR24321:SF8">
    <property type="entry name" value="ESTRADIOL 17-BETA-DEHYDROGENASE 8-RELATED"/>
    <property type="match status" value="1"/>
</dbReference>
<dbReference type="KEGG" id="nre:BES08_25100"/>
<dbReference type="AlphaFoldDB" id="A0A1D8ADK8"/>
<dbReference type="SUPFAM" id="SSF51735">
    <property type="entry name" value="NAD(P)-binding Rossmann-fold domains"/>
    <property type="match status" value="1"/>
</dbReference>
<gene>
    <name evidence="5" type="ORF">BES08_25100</name>
</gene>